<evidence type="ECO:0000313" key="1">
    <source>
        <dbReference type="EMBL" id="MPC27113.1"/>
    </source>
</evidence>
<dbReference type="EMBL" id="VSRR010001693">
    <property type="protein sequence ID" value="MPC27113.1"/>
    <property type="molecule type" value="Genomic_DNA"/>
</dbReference>
<evidence type="ECO:0000313" key="2">
    <source>
        <dbReference type="Proteomes" id="UP000324222"/>
    </source>
</evidence>
<organism evidence="1 2">
    <name type="scientific">Portunus trituberculatus</name>
    <name type="common">Swimming crab</name>
    <name type="synonym">Neptunus trituberculatus</name>
    <dbReference type="NCBI Taxonomy" id="210409"/>
    <lineage>
        <taxon>Eukaryota</taxon>
        <taxon>Metazoa</taxon>
        <taxon>Ecdysozoa</taxon>
        <taxon>Arthropoda</taxon>
        <taxon>Crustacea</taxon>
        <taxon>Multicrustacea</taxon>
        <taxon>Malacostraca</taxon>
        <taxon>Eumalacostraca</taxon>
        <taxon>Eucarida</taxon>
        <taxon>Decapoda</taxon>
        <taxon>Pleocyemata</taxon>
        <taxon>Brachyura</taxon>
        <taxon>Eubrachyura</taxon>
        <taxon>Portunoidea</taxon>
        <taxon>Portunidae</taxon>
        <taxon>Portuninae</taxon>
        <taxon>Portunus</taxon>
    </lineage>
</organism>
<proteinExistence type="predicted"/>
<accession>A0A5B7E1K1</accession>
<dbReference type="Proteomes" id="UP000324222">
    <property type="component" value="Unassembled WGS sequence"/>
</dbReference>
<dbReference type="AlphaFoldDB" id="A0A5B7E1K1"/>
<keyword evidence="2" id="KW-1185">Reference proteome</keyword>
<reference evidence="1 2" key="1">
    <citation type="submission" date="2019-05" db="EMBL/GenBank/DDBJ databases">
        <title>Another draft genome of Portunus trituberculatus and its Hox gene families provides insights of decapod evolution.</title>
        <authorList>
            <person name="Jeong J.-H."/>
            <person name="Song I."/>
            <person name="Kim S."/>
            <person name="Choi T."/>
            <person name="Kim D."/>
            <person name="Ryu S."/>
            <person name="Kim W."/>
        </authorList>
    </citation>
    <scope>NUCLEOTIDE SEQUENCE [LARGE SCALE GENOMIC DNA]</scope>
    <source>
        <tissue evidence="1">Muscle</tissue>
    </source>
</reference>
<sequence length="114" mass="12469">MWKIKTTDLNRKAADSRYPVISCRTAATSTALSEGRVGLEVPLTLRISGPLVPPAAFEVSTDSLPGALGKLWELSSTSVNDGLNLFFRLFADGDHAVKVLVNKQTHKHLEEHRT</sequence>
<gene>
    <name evidence="1" type="ORF">E2C01_020273</name>
</gene>
<protein>
    <submittedName>
        <fullName evidence="1">Uncharacterized protein</fullName>
    </submittedName>
</protein>
<name>A0A5B7E1K1_PORTR</name>
<comment type="caution">
    <text evidence="1">The sequence shown here is derived from an EMBL/GenBank/DDBJ whole genome shotgun (WGS) entry which is preliminary data.</text>
</comment>